<feature type="compositionally biased region" description="Polar residues" evidence="1">
    <location>
        <begin position="337"/>
        <end position="351"/>
    </location>
</feature>
<feature type="compositionally biased region" description="Basic and acidic residues" evidence="1">
    <location>
        <begin position="637"/>
        <end position="648"/>
    </location>
</feature>
<feature type="compositionally biased region" description="Low complexity" evidence="1">
    <location>
        <begin position="49"/>
        <end position="61"/>
    </location>
</feature>
<feature type="region of interest" description="Disordered" evidence="1">
    <location>
        <begin position="637"/>
        <end position="660"/>
    </location>
</feature>
<protein>
    <submittedName>
        <fullName evidence="3">Uncharacterized protein</fullName>
    </submittedName>
</protein>
<feature type="compositionally biased region" description="Basic and acidic residues" evidence="1">
    <location>
        <begin position="307"/>
        <end position="321"/>
    </location>
</feature>
<feature type="region of interest" description="Disordered" evidence="1">
    <location>
        <begin position="364"/>
        <end position="425"/>
    </location>
</feature>
<evidence type="ECO:0000256" key="1">
    <source>
        <dbReference type="SAM" id="MobiDB-lite"/>
    </source>
</evidence>
<evidence type="ECO:0000313" key="3">
    <source>
        <dbReference type="RefSeq" id="XP_015172649.1"/>
    </source>
</evidence>
<feature type="compositionally biased region" description="Basic and acidic residues" evidence="1">
    <location>
        <begin position="1"/>
        <end position="10"/>
    </location>
</feature>
<feature type="compositionally biased region" description="Low complexity" evidence="1">
    <location>
        <begin position="240"/>
        <end position="271"/>
    </location>
</feature>
<accession>A0ABM1HXG2</accession>
<dbReference type="GeneID" id="107064469"/>
<feature type="compositionally biased region" description="Basic and acidic residues" evidence="1">
    <location>
        <begin position="395"/>
        <end position="418"/>
    </location>
</feature>
<sequence>MSEVKTERPRTAGRIAPTGRVTPSVHQSAGGGRRKAIPVPPPRVPTPMPSANNNQQRNNANFDVGPPVVVPPPPSQSQSQKKESHENIARIAKRYLDDNMQQAWINPRLISMINVEAVTSTDYDSSNLSRDFNQVGFNTYNYSQFEEKYKPRQIFKYGDEYLEYGRNSVRLDSNAERSTARLTGRYQQDGLTKFEQRYSRSHSQPERQQYAYHETRSKSQDSRELTFYHIDPPPKLENPQQQQQQQLQQSLQQQQQTQQQQQQPQQYQQQQSKSYRSSTDKSATGNKKELTFYKIDGPSSNAISAQDKGKDKCDKKDRNQDKFVSSKHAKQNHQEQKSNSSIPPNYQLNRSQSDLSECQLPDYYRHQNNPYIDPPKYRQYDRPPKYQETPPKSEPPPKYHAEPPKYSEIVRRQDDSKRTQRSQQKTCDVLRCPNNNNNNNNNNCNREDIYCDSSDDSELHQQQQIRSGCSVILNSSVPCAGGCCSSSNTSNSNNGVCIGVISNNGFGSGASPCCELTSISDKYKSAVESLLKANETVQGRPVDRSMLKIEKPQSKVVALHGVEVTAKSTDRMKSSQDVVGYVSKHDSAKSKANHDSNHGFKVENLKYYGELKGYDFKSYGTIDKPIVTSHEKSHLHGAPEKVSHEKCHAKLSSGSTSSSSPAIQAYLKVPNVVDRQTEKSPYGEHYYHRSSHSKPQNAYQVYQETKYSYNVSGVPGTPAQASAAAAFFARLLFMSGYLVCAGARISLSTLDSLNVMVVANTYIL</sequence>
<gene>
    <name evidence="3" type="primary">LOC107064469</name>
</gene>
<feature type="region of interest" description="Disordered" evidence="1">
    <location>
        <begin position="1"/>
        <end position="85"/>
    </location>
</feature>
<feature type="region of interest" description="Disordered" evidence="1">
    <location>
        <begin position="196"/>
        <end position="351"/>
    </location>
</feature>
<dbReference type="Proteomes" id="UP000694924">
    <property type="component" value="Unplaced"/>
</dbReference>
<feature type="compositionally biased region" description="Pro residues" evidence="1">
    <location>
        <begin position="38"/>
        <end position="48"/>
    </location>
</feature>
<feature type="compositionally biased region" description="Polar residues" evidence="1">
    <location>
        <begin position="272"/>
        <end position="285"/>
    </location>
</feature>
<proteinExistence type="predicted"/>
<feature type="compositionally biased region" description="Basic and acidic residues" evidence="1">
    <location>
        <begin position="375"/>
        <end position="385"/>
    </location>
</feature>
<name>A0ABM1HXG2_POLDO</name>
<evidence type="ECO:0000313" key="2">
    <source>
        <dbReference type="Proteomes" id="UP000694924"/>
    </source>
</evidence>
<dbReference type="RefSeq" id="XP_015172649.1">
    <property type="nucleotide sequence ID" value="XM_015317163.1"/>
</dbReference>
<reference evidence="3" key="1">
    <citation type="submission" date="2025-08" db="UniProtKB">
        <authorList>
            <consortium name="RefSeq"/>
        </authorList>
    </citation>
    <scope>IDENTIFICATION</scope>
    <source>
        <tissue evidence="3">Whole body</tissue>
    </source>
</reference>
<organism evidence="2 3">
    <name type="scientific">Polistes dominula</name>
    <name type="common">European paper wasp</name>
    <name type="synonym">Vespa dominula</name>
    <dbReference type="NCBI Taxonomy" id="743375"/>
    <lineage>
        <taxon>Eukaryota</taxon>
        <taxon>Metazoa</taxon>
        <taxon>Ecdysozoa</taxon>
        <taxon>Arthropoda</taxon>
        <taxon>Hexapoda</taxon>
        <taxon>Insecta</taxon>
        <taxon>Pterygota</taxon>
        <taxon>Neoptera</taxon>
        <taxon>Endopterygota</taxon>
        <taxon>Hymenoptera</taxon>
        <taxon>Apocrita</taxon>
        <taxon>Aculeata</taxon>
        <taxon>Vespoidea</taxon>
        <taxon>Vespidae</taxon>
        <taxon>Polistinae</taxon>
        <taxon>Polistini</taxon>
        <taxon>Polistes</taxon>
    </lineage>
</organism>
<feature type="compositionally biased region" description="Basic and acidic residues" evidence="1">
    <location>
        <begin position="213"/>
        <end position="226"/>
    </location>
</feature>
<keyword evidence="2" id="KW-1185">Reference proteome</keyword>